<dbReference type="Proteomes" id="UP000019149">
    <property type="component" value="Unassembled WGS sequence"/>
</dbReference>
<dbReference type="GeneID" id="36341098"/>
<protein>
    <submittedName>
        <fullName evidence="1">Uncharacterized protein</fullName>
    </submittedName>
</protein>
<dbReference type="EMBL" id="APAU02000039">
    <property type="protein sequence ID" value="EUB59763.1"/>
    <property type="molecule type" value="Genomic_DNA"/>
</dbReference>
<proteinExistence type="predicted"/>
<dbReference type="RefSeq" id="XP_024350959.1">
    <property type="nucleotide sequence ID" value="XM_024494632.1"/>
</dbReference>
<comment type="caution">
    <text evidence="1">The sequence shown here is derived from an EMBL/GenBank/DDBJ whole genome shotgun (WGS) entry which is preliminary data.</text>
</comment>
<sequence>MLSRQCYRRQGELARVPLEQRAVAIALAAAIGESVAPSLVISCSVDPAPLTMPAVADL</sequence>
<evidence type="ECO:0000313" key="1">
    <source>
        <dbReference type="EMBL" id="EUB59763.1"/>
    </source>
</evidence>
<reference evidence="1 2" key="1">
    <citation type="journal article" date="2013" name="Nat. Genet.">
        <title>The genome of the hydatid tapeworm Echinococcus granulosus.</title>
        <authorList>
            <person name="Zheng H."/>
            <person name="Zhang W."/>
            <person name="Zhang L."/>
            <person name="Zhang Z."/>
            <person name="Li J."/>
            <person name="Lu G."/>
            <person name="Zhu Y."/>
            <person name="Wang Y."/>
            <person name="Huang Y."/>
            <person name="Liu J."/>
            <person name="Kang H."/>
            <person name="Chen J."/>
            <person name="Wang L."/>
            <person name="Chen A."/>
            <person name="Yu S."/>
            <person name="Gao Z."/>
            <person name="Jin L."/>
            <person name="Gu W."/>
            <person name="Wang Z."/>
            <person name="Zhao L."/>
            <person name="Shi B."/>
            <person name="Wen H."/>
            <person name="Lin R."/>
            <person name="Jones M.K."/>
            <person name="Brejova B."/>
            <person name="Vinar T."/>
            <person name="Zhao G."/>
            <person name="McManus D.P."/>
            <person name="Chen Z."/>
            <person name="Zhou Y."/>
            <person name="Wang S."/>
        </authorList>
    </citation>
    <scope>NUCLEOTIDE SEQUENCE [LARGE SCALE GENOMIC DNA]</scope>
</reference>
<organism evidence="1 2">
    <name type="scientific">Echinococcus granulosus</name>
    <name type="common">Hydatid tapeworm</name>
    <dbReference type="NCBI Taxonomy" id="6210"/>
    <lineage>
        <taxon>Eukaryota</taxon>
        <taxon>Metazoa</taxon>
        <taxon>Spiralia</taxon>
        <taxon>Lophotrochozoa</taxon>
        <taxon>Platyhelminthes</taxon>
        <taxon>Cestoda</taxon>
        <taxon>Eucestoda</taxon>
        <taxon>Cyclophyllidea</taxon>
        <taxon>Taeniidae</taxon>
        <taxon>Echinococcus</taxon>
        <taxon>Echinococcus granulosus group</taxon>
    </lineage>
</organism>
<name>W6UF81_ECHGR</name>
<gene>
    <name evidence="1" type="ORF">EGR_05383</name>
</gene>
<dbReference type="KEGG" id="egl:EGR_05383"/>
<accession>W6UF81</accession>
<dbReference type="CTD" id="36341098"/>
<evidence type="ECO:0000313" key="2">
    <source>
        <dbReference type="Proteomes" id="UP000019149"/>
    </source>
</evidence>
<keyword evidence="2" id="KW-1185">Reference proteome</keyword>
<dbReference type="AlphaFoldDB" id="W6UF81"/>